<evidence type="ECO:0008006" key="3">
    <source>
        <dbReference type="Google" id="ProtNLM"/>
    </source>
</evidence>
<dbReference type="AlphaFoldDB" id="A0A248UB18"/>
<protein>
    <recommendedName>
        <fullName evidence="3">PD-(D/E)XK motif protein</fullName>
    </recommendedName>
</protein>
<accession>A0A248UB18</accession>
<dbReference type="EMBL" id="CP022603">
    <property type="protein sequence ID" value="ASV83987.1"/>
    <property type="molecule type" value="Genomic_DNA"/>
</dbReference>
<dbReference type="OrthoDB" id="7375322at2"/>
<name>A0A248UB18_9HYPH</name>
<dbReference type="Pfam" id="PF14390">
    <property type="entry name" value="DUF4420"/>
    <property type="match status" value="1"/>
</dbReference>
<reference evidence="1 2" key="1">
    <citation type="submission" date="2017-07" db="EMBL/GenBank/DDBJ databases">
        <title>Phylogenetic study on the rhizospheric bacterium Ochrobactrum sp. A44.</title>
        <authorList>
            <person name="Krzyzanowska D.M."/>
            <person name="Ossowicki A."/>
            <person name="Rajewska M."/>
            <person name="Maciag T."/>
            <person name="Kaczynski Z."/>
            <person name="Czerwicka M."/>
            <person name="Jafra S."/>
        </authorList>
    </citation>
    <scope>NUCLEOTIDE SEQUENCE [LARGE SCALE GENOMIC DNA]</scope>
    <source>
        <strain evidence="1 2">A44</strain>
    </source>
</reference>
<evidence type="ECO:0000313" key="2">
    <source>
        <dbReference type="Proteomes" id="UP000215256"/>
    </source>
</evidence>
<dbReference type="InterPro" id="IPR025534">
    <property type="entry name" value="DUF4420"/>
</dbReference>
<proteinExistence type="predicted"/>
<dbReference type="Proteomes" id="UP000215256">
    <property type="component" value="Chromosome 2"/>
</dbReference>
<dbReference type="RefSeq" id="WP_095444845.1">
    <property type="nucleotide sequence ID" value="NZ_CP022603.1"/>
</dbReference>
<sequence length="329" mass="36318">MSSDPWRSLSVPVGAETASARRVDAGGRWDFFWAKDVVGRYLLLLEYQSSLEAVPSLPRLHGIEVAIQSREDGIGGRLLIRLLDNSLRDIFLELCNSILASTSQATSETDAIGRAVARTWRWHHLLRGGSSVLLSPEEQKGLIGELITLDRHFLPVMSASDALLAWIGPTDAPKDFEIGLTAVEVKTRRAGAVSAVVISSEHQLDETGLDRLFLHVLDLSEAQSGHPEARSLNDYANGIRMRIESQDQGALLLLDERLQAAGFRWEDDYSTSLWVEGQFEIFQVRDGFPRLTTTSCLPGVARVKYTVALSECQEYGLPEESIRLCLSGG</sequence>
<dbReference type="KEGG" id="och:CES85_4770"/>
<gene>
    <name evidence="1" type="ORF">CES85_4770</name>
</gene>
<organism evidence="1 2">
    <name type="scientific">Ochrobactrum quorumnocens</name>
    <dbReference type="NCBI Taxonomy" id="271865"/>
    <lineage>
        <taxon>Bacteria</taxon>
        <taxon>Pseudomonadati</taxon>
        <taxon>Pseudomonadota</taxon>
        <taxon>Alphaproteobacteria</taxon>
        <taxon>Hyphomicrobiales</taxon>
        <taxon>Brucellaceae</taxon>
        <taxon>Brucella/Ochrobactrum group</taxon>
        <taxon>Ochrobactrum</taxon>
    </lineage>
</organism>
<evidence type="ECO:0000313" key="1">
    <source>
        <dbReference type="EMBL" id="ASV83987.1"/>
    </source>
</evidence>